<keyword evidence="1" id="KW-1133">Transmembrane helix</keyword>
<dbReference type="AlphaFoldDB" id="A0A4U3MT84"/>
<sequence length="96" mass="10466">MVTRSAGGRGRIDRERPRKVGDRFWETFSPTSERPRSALGLRMVLAIFGLVVCGALAVVAFLIGLAVLAVIMAVLALIAVADLVVVVRRLRRRHTA</sequence>
<keyword evidence="3" id="KW-1185">Reference proteome</keyword>
<dbReference type="EMBL" id="SZQA01000001">
    <property type="protein sequence ID" value="TKK91696.1"/>
    <property type="molecule type" value="Genomic_DNA"/>
</dbReference>
<proteinExistence type="predicted"/>
<keyword evidence="1" id="KW-0812">Transmembrane</keyword>
<dbReference type="RefSeq" id="WP_137245390.1">
    <property type="nucleotide sequence ID" value="NZ_SZQA01000001.1"/>
</dbReference>
<name>A0A4U3MT84_9ACTN</name>
<feature type="transmembrane region" description="Helical" evidence="1">
    <location>
        <begin position="69"/>
        <end position="87"/>
    </location>
</feature>
<evidence type="ECO:0000313" key="3">
    <source>
        <dbReference type="Proteomes" id="UP000308705"/>
    </source>
</evidence>
<dbReference type="OrthoDB" id="3544202at2"/>
<accession>A0A4U3MT84</accession>
<keyword evidence="1" id="KW-0472">Membrane</keyword>
<comment type="caution">
    <text evidence="2">The sequence shown here is derived from an EMBL/GenBank/DDBJ whole genome shotgun (WGS) entry which is preliminary data.</text>
</comment>
<dbReference type="InterPro" id="IPR045924">
    <property type="entry name" value="DUF6343"/>
</dbReference>
<dbReference type="Pfam" id="PF19870">
    <property type="entry name" value="DUF6343"/>
    <property type="match status" value="1"/>
</dbReference>
<reference evidence="2 3" key="1">
    <citation type="submission" date="2019-04" db="EMBL/GenBank/DDBJ databases">
        <title>Herbidospora sp. NEAU-GS14.nov., a novel actinomycete isolated from soil.</title>
        <authorList>
            <person name="Han L."/>
        </authorList>
    </citation>
    <scope>NUCLEOTIDE SEQUENCE [LARGE SCALE GENOMIC DNA]</scope>
    <source>
        <strain evidence="2 3">NEAU-GS14</strain>
    </source>
</reference>
<dbReference type="Proteomes" id="UP000308705">
    <property type="component" value="Unassembled WGS sequence"/>
</dbReference>
<gene>
    <name evidence="2" type="ORF">FDA94_02685</name>
</gene>
<organism evidence="2 3">
    <name type="scientific">Herbidospora galbida</name>
    <dbReference type="NCBI Taxonomy" id="2575442"/>
    <lineage>
        <taxon>Bacteria</taxon>
        <taxon>Bacillati</taxon>
        <taxon>Actinomycetota</taxon>
        <taxon>Actinomycetes</taxon>
        <taxon>Streptosporangiales</taxon>
        <taxon>Streptosporangiaceae</taxon>
        <taxon>Herbidospora</taxon>
    </lineage>
</organism>
<feature type="transmembrane region" description="Helical" evidence="1">
    <location>
        <begin position="43"/>
        <end position="63"/>
    </location>
</feature>
<evidence type="ECO:0000256" key="1">
    <source>
        <dbReference type="SAM" id="Phobius"/>
    </source>
</evidence>
<evidence type="ECO:0000313" key="2">
    <source>
        <dbReference type="EMBL" id="TKK91696.1"/>
    </source>
</evidence>
<protein>
    <submittedName>
        <fullName evidence="2">Uncharacterized protein</fullName>
    </submittedName>
</protein>